<dbReference type="Proteomes" id="UP000322667">
    <property type="component" value="Chromosome A07"/>
</dbReference>
<keyword evidence="3" id="KW-1185">Reference proteome</keyword>
<organism evidence="2 3">
    <name type="scientific">Gossypium tomentosum</name>
    <name type="common">Hawaiian cotton</name>
    <name type="synonym">Gossypium sandvicense</name>
    <dbReference type="NCBI Taxonomy" id="34277"/>
    <lineage>
        <taxon>Eukaryota</taxon>
        <taxon>Viridiplantae</taxon>
        <taxon>Streptophyta</taxon>
        <taxon>Embryophyta</taxon>
        <taxon>Tracheophyta</taxon>
        <taxon>Spermatophyta</taxon>
        <taxon>Magnoliopsida</taxon>
        <taxon>eudicotyledons</taxon>
        <taxon>Gunneridae</taxon>
        <taxon>Pentapetalae</taxon>
        <taxon>rosids</taxon>
        <taxon>malvids</taxon>
        <taxon>Malvales</taxon>
        <taxon>Malvaceae</taxon>
        <taxon>Malvoideae</taxon>
        <taxon>Gossypium</taxon>
    </lineage>
</organism>
<evidence type="ECO:0000313" key="2">
    <source>
        <dbReference type="EMBL" id="TYI18620.1"/>
    </source>
</evidence>
<sequence>MLMGLPWPLISITCIVLLLLLIPSVFNYKSQRNKWTLILHLVFVVVPLLLLIILVHFKHGLPSVSIYKNKLNFLRRDVGLVMPPGLLLVLLFFLIMVYCLSPSLNSTSKICFLYSSKSIIEVLY</sequence>
<feature type="transmembrane region" description="Helical" evidence="1">
    <location>
        <begin position="6"/>
        <end position="26"/>
    </location>
</feature>
<protein>
    <submittedName>
        <fullName evidence="2">Uncharacterized protein</fullName>
    </submittedName>
</protein>
<gene>
    <name evidence="2" type="ORF">ES332_A07G104200v1</name>
</gene>
<dbReference type="EMBL" id="CM017616">
    <property type="protein sequence ID" value="TYI18620.1"/>
    <property type="molecule type" value="Genomic_DNA"/>
</dbReference>
<feature type="transmembrane region" description="Helical" evidence="1">
    <location>
        <begin position="78"/>
        <end position="100"/>
    </location>
</feature>
<dbReference type="AlphaFoldDB" id="A0A5D2PUL1"/>
<keyword evidence="1" id="KW-0812">Transmembrane</keyword>
<proteinExistence type="predicted"/>
<accession>A0A5D2PUL1</accession>
<keyword evidence="1" id="KW-1133">Transmembrane helix</keyword>
<feature type="transmembrane region" description="Helical" evidence="1">
    <location>
        <begin position="38"/>
        <end position="58"/>
    </location>
</feature>
<evidence type="ECO:0000256" key="1">
    <source>
        <dbReference type="SAM" id="Phobius"/>
    </source>
</evidence>
<reference evidence="2 3" key="1">
    <citation type="submission" date="2019-07" db="EMBL/GenBank/DDBJ databases">
        <title>WGS assembly of Gossypium tomentosum.</title>
        <authorList>
            <person name="Chen Z.J."/>
            <person name="Sreedasyam A."/>
            <person name="Ando A."/>
            <person name="Song Q."/>
            <person name="De L."/>
            <person name="Hulse-Kemp A."/>
            <person name="Ding M."/>
            <person name="Ye W."/>
            <person name="Kirkbride R."/>
            <person name="Jenkins J."/>
            <person name="Plott C."/>
            <person name="Lovell J."/>
            <person name="Lin Y.-M."/>
            <person name="Vaughn R."/>
            <person name="Liu B."/>
            <person name="Li W."/>
            <person name="Simpson S."/>
            <person name="Scheffler B."/>
            <person name="Saski C."/>
            <person name="Grover C."/>
            <person name="Hu G."/>
            <person name="Conover J."/>
            <person name="Carlson J."/>
            <person name="Shu S."/>
            <person name="Boston L."/>
            <person name="Williams M."/>
            <person name="Peterson D."/>
            <person name="Mcgee K."/>
            <person name="Jones D."/>
            <person name="Wendel J."/>
            <person name="Stelly D."/>
            <person name="Grimwood J."/>
            <person name="Schmutz J."/>
        </authorList>
    </citation>
    <scope>NUCLEOTIDE SEQUENCE [LARGE SCALE GENOMIC DNA]</scope>
    <source>
        <strain evidence="2">7179.01</strain>
    </source>
</reference>
<name>A0A5D2PUL1_GOSTO</name>
<keyword evidence="1" id="KW-0472">Membrane</keyword>
<evidence type="ECO:0000313" key="3">
    <source>
        <dbReference type="Proteomes" id="UP000322667"/>
    </source>
</evidence>